<gene>
    <name evidence="1" type="ORF">A2175_00495</name>
</gene>
<dbReference type="STRING" id="1801663.A2175_00495"/>
<proteinExistence type="predicted"/>
<dbReference type="EMBL" id="MHLY01000007">
    <property type="protein sequence ID" value="OGZ18753.1"/>
    <property type="molecule type" value="Genomic_DNA"/>
</dbReference>
<name>A0A1G2DZ08_9BACT</name>
<organism evidence="1 2">
    <name type="scientific">Candidatus Nealsonbacteria bacterium RBG_13_42_11</name>
    <dbReference type="NCBI Taxonomy" id="1801663"/>
    <lineage>
        <taxon>Bacteria</taxon>
        <taxon>Candidatus Nealsoniibacteriota</taxon>
    </lineage>
</organism>
<evidence type="ECO:0000313" key="1">
    <source>
        <dbReference type="EMBL" id="OGZ18753.1"/>
    </source>
</evidence>
<reference evidence="1 2" key="1">
    <citation type="journal article" date="2016" name="Nat. Commun.">
        <title>Thousands of microbial genomes shed light on interconnected biogeochemical processes in an aquifer system.</title>
        <authorList>
            <person name="Anantharaman K."/>
            <person name="Brown C.T."/>
            <person name="Hug L.A."/>
            <person name="Sharon I."/>
            <person name="Castelle C.J."/>
            <person name="Probst A.J."/>
            <person name="Thomas B.C."/>
            <person name="Singh A."/>
            <person name="Wilkins M.J."/>
            <person name="Karaoz U."/>
            <person name="Brodie E.L."/>
            <person name="Williams K.H."/>
            <person name="Hubbard S.S."/>
            <person name="Banfield J.F."/>
        </authorList>
    </citation>
    <scope>NUCLEOTIDE SEQUENCE [LARGE SCALE GENOMIC DNA]</scope>
</reference>
<sequence>MIPRSKKDPKIINQHLKKEEFLEEHNRLSPLNLQATTSLLSRFRMEKTLLFKNDDWSIDKLRRPFVLWLTSLTVEEKNNIDKKHEKFTQS</sequence>
<accession>A0A1G2DZ08</accession>
<dbReference type="Proteomes" id="UP000176755">
    <property type="component" value="Unassembled WGS sequence"/>
</dbReference>
<evidence type="ECO:0000313" key="2">
    <source>
        <dbReference type="Proteomes" id="UP000176755"/>
    </source>
</evidence>
<comment type="caution">
    <text evidence="1">The sequence shown here is derived from an EMBL/GenBank/DDBJ whole genome shotgun (WGS) entry which is preliminary data.</text>
</comment>
<dbReference type="AlphaFoldDB" id="A0A1G2DZ08"/>
<protein>
    <submittedName>
        <fullName evidence="1">Uncharacterized protein</fullName>
    </submittedName>
</protein>